<organism evidence="2 6">
    <name type="scientific">Agrobacterium tumefaciens</name>
    <dbReference type="NCBI Taxonomy" id="358"/>
    <lineage>
        <taxon>Bacteria</taxon>
        <taxon>Pseudomonadati</taxon>
        <taxon>Pseudomonadota</taxon>
        <taxon>Alphaproteobacteria</taxon>
        <taxon>Hyphomicrobiales</taxon>
        <taxon>Rhizobiaceae</taxon>
        <taxon>Rhizobium/Agrobacterium group</taxon>
        <taxon>Agrobacterium</taxon>
        <taxon>Agrobacterium tumefaciens complex</taxon>
    </lineage>
</organism>
<reference evidence="4" key="3">
    <citation type="submission" date="2020-02" db="EMBL/GenBank/DDBJ databases">
        <title>Unexpected conservation and global transmission of agrobacterial virulence plasmids.</title>
        <authorList>
            <person name="Weisberg A.J."/>
            <person name="Davis E.W. II"/>
            <person name="Tabima J.R."/>
            <person name="Belcher M.S."/>
            <person name="Miller M."/>
            <person name="Kuo C.-H."/>
            <person name="Loper J.E."/>
            <person name="Grunwald N.J."/>
            <person name="Putnam M.L."/>
            <person name="Chang J.H."/>
        </authorList>
    </citation>
    <scope>NUCLEOTIDE SEQUENCE</scope>
    <source>
        <strain evidence="4">Q15/94</strain>
    </source>
</reference>
<name>A0A1B9UAZ6_AGRTU</name>
<dbReference type="EMBL" id="CP049216">
    <property type="protein sequence ID" value="QTG13101.1"/>
    <property type="molecule type" value="Genomic_DNA"/>
</dbReference>
<evidence type="ECO:0000313" key="2">
    <source>
        <dbReference type="EMBL" id="NTC29834.1"/>
    </source>
</evidence>
<feature type="domain" description="Pyridoxamine 5'-phosphate oxidase N-terminal" evidence="1">
    <location>
        <begin position="39"/>
        <end position="158"/>
    </location>
</feature>
<proteinExistence type="predicted"/>
<dbReference type="AlphaFoldDB" id="A0A1B9UAZ6"/>
<dbReference type="RefSeq" id="WP_013636066.1">
    <property type="nucleotide sequence ID" value="NC_015183.1"/>
</dbReference>
<evidence type="ECO:0000313" key="4">
    <source>
        <dbReference type="EMBL" id="QTG13101.1"/>
    </source>
</evidence>
<reference evidence="2" key="2">
    <citation type="journal article" date="2020" name="Science">
        <title>Unexpected conservation and global transmission of agrobacterial virulence plasmids.</title>
        <authorList>
            <person name="Weisberg A.J."/>
            <person name="Davis E.W. 2nd"/>
            <person name="Tabima J."/>
            <person name="Belcher M.S."/>
            <person name="Miller M."/>
            <person name="Kuo C.H."/>
            <person name="Loper J.E."/>
            <person name="Grunwald N.J."/>
            <person name="Putnam M.L."/>
            <person name="Chang J.H."/>
        </authorList>
    </citation>
    <scope>NUCLEOTIDE SEQUENCE</scope>
    <source>
        <strain evidence="2">17-1853-1a</strain>
    </source>
</reference>
<gene>
    <name evidence="3" type="ORF">A6U91_11665</name>
    <name evidence="2" type="ORF">G6M46_17015</name>
    <name evidence="4" type="ORF">G6M86_07555</name>
</gene>
<dbReference type="SUPFAM" id="SSF50475">
    <property type="entry name" value="FMN-binding split barrel"/>
    <property type="match status" value="1"/>
</dbReference>
<dbReference type="Gene3D" id="2.30.110.10">
    <property type="entry name" value="Electron Transport, Fmn-binding Protein, Chain A"/>
    <property type="match status" value="1"/>
</dbReference>
<dbReference type="Proteomes" id="UP000702952">
    <property type="component" value="Unassembled WGS sequence"/>
</dbReference>
<dbReference type="Proteomes" id="UP000663946">
    <property type="component" value="Chromosome 1"/>
</dbReference>
<dbReference type="InterPro" id="IPR011576">
    <property type="entry name" value="Pyridox_Oxase_N"/>
</dbReference>
<sequence length="216" mass="24162">MTAFELDPEFAITDEPSLRGLFEATHALAILKCQDTIGEHAREFIRRSPFLCIGTQNLAGSADVSPRGDPAGFVKILDERTLAIPDRPGNNRLDTLTNIIANPSVGLLFVIPGFDDTLRVNGQAKLATDPELLRSMSINDRAPKLAIVVRVSEVFMHCAKAFRRSHLWSPDHFQDRSEMPSLIKIILDETTGAPSNKDEMRKLDDDLEKDYQRTLY</sequence>
<dbReference type="PANTHER" id="PTHR42815:SF2">
    <property type="entry name" value="FAD-BINDING, PUTATIVE (AFU_ORTHOLOGUE AFUA_6G07600)-RELATED"/>
    <property type="match status" value="1"/>
</dbReference>
<reference evidence="3 5" key="1">
    <citation type="journal article" date="2016" name="PeerJ">
        <title>Gall-ID: tools for genotyping gall-causing phytopathogenic bacteria.</title>
        <authorList>
            <person name="Davis E.W.II."/>
            <person name="Weisberg A.J."/>
            <person name="Tabima J.F."/>
            <person name="Grunwald N.J."/>
            <person name="Chang J.H."/>
        </authorList>
    </citation>
    <scope>NUCLEOTIDE SEQUENCE [LARGE SCALE GENOMIC DNA]</scope>
    <source>
        <strain evidence="3 5">N2/73</strain>
    </source>
</reference>
<dbReference type="PANTHER" id="PTHR42815">
    <property type="entry name" value="FAD-BINDING, PUTATIVE (AFU_ORTHOLOGUE AFUA_6G07600)-RELATED"/>
    <property type="match status" value="1"/>
</dbReference>
<dbReference type="Pfam" id="PF01243">
    <property type="entry name" value="PNPOx_N"/>
    <property type="match status" value="1"/>
</dbReference>
<dbReference type="InterPro" id="IPR024029">
    <property type="entry name" value="Pyridox_Oxase_FMN-dep"/>
</dbReference>
<dbReference type="NCBIfam" id="TIGR04025">
    <property type="entry name" value="PPOX_FMN_DR2398"/>
    <property type="match status" value="1"/>
</dbReference>
<dbReference type="InterPro" id="IPR012349">
    <property type="entry name" value="Split_barrel_FMN-bd"/>
</dbReference>
<evidence type="ECO:0000313" key="6">
    <source>
        <dbReference type="Proteomes" id="UP000702952"/>
    </source>
</evidence>
<evidence type="ECO:0000313" key="3">
    <source>
        <dbReference type="EMBL" id="OCJ35963.1"/>
    </source>
</evidence>
<dbReference type="EMBL" id="LXKT01000022">
    <property type="protein sequence ID" value="OCJ35963.1"/>
    <property type="molecule type" value="Genomic_DNA"/>
</dbReference>
<accession>A0A1B9UAZ6</accession>
<protein>
    <submittedName>
        <fullName evidence="2 3">Pyridoxamine 5'-phosphate oxidase</fullName>
    </submittedName>
</protein>
<dbReference type="EMBL" id="JAAMAY010000028">
    <property type="protein sequence ID" value="NTC29834.1"/>
    <property type="molecule type" value="Genomic_DNA"/>
</dbReference>
<evidence type="ECO:0000259" key="1">
    <source>
        <dbReference type="Pfam" id="PF01243"/>
    </source>
</evidence>
<evidence type="ECO:0000313" key="5">
    <source>
        <dbReference type="Proteomes" id="UP000093451"/>
    </source>
</evidence>
<dbReference type="Proteomes" id="UP000093451">
    <property type="component" value="Unassembled WGS sequence"/>
</dbReference>